<dbReference type="GO" id="GO:0005198">
    <property type="term" value="F:structural molecule activity"/>
    <property type="evidence" value="ECO:0007669"/>
    <property type="project" value="InterPro"/>
</dbReference>
<dbReference type="SUPFAM" id="SSF56672">
    <property type="entry name" value="DNA/RNA polymerases"/>
    <property type="match status" value="1"/>
</dbReference>
<dbReference type="Gene3D" id="3.40.1800.10">
    <property type="entry name" value="His-Me finger endonucleases"/>
    <property type="match status" value="1"/>
</dbReference>
<accession>A0A2B4RKU6</accession>
<feature type="domain" description="Integrase catalytic" evidence="2">
    <location>
        <begin position="2096"/>
        <end position="2270"/>
    </location>
</feature>
<dbReference type="InterPro" id="IPR043502">
    <property type="entry name" value="DNA/RNA_pol_sf"/>
</dbReference>
<dbReference type="Pfam" id="PF08398">
    <property type="entry name" value="Phospholip_A2_4"/>
    <property type="match status" value="1"/>
</dbReference>
<organism evidence="3 4">
    <name type="scientific">Stylophora pistillata</name>
    <name type="common">Smooth cauliflower coral</name>
    <dbReference type="NCBI Taxonomy" id="50429"/>
    <lineage>
        <taxon>Eukaryota</taxon>
        <taxon>Metazoa</taxon>
        <taxon>Cnidaria</taxon>
        <taxon>Anthozoa</taxon>
        <taxon>Hexacorallia</taxon>
        <taxon>Scleractinia</taxon>
        <taxon>Astrocoeniina</taxon>
        <taxon>Pocilloporidae</taxon>
        <taxon>Stylophora</taxon>
    </lineage>
</organism>
<dbReference type="Proteomes" id="UP000225706">
    <property type="component" value="Unassembled WGS sequence"/>
</dbReference>
<name>A0A2B4RKU6_STYPI</name>
<sequence length="3738" mass="422494">MGHHTPDSPSALDPPPKPKTKIPDPEIGFSQEELNYIQNSGFPTPNDAFKRILDEDFDDDKLYNDVIEKIKRANSVKAGLSKNKIKNKDKIDDIVHQVDTLKKYIDRINLLAGGEKTLVTQKGKGHSKRKKRNAYKVDSKGQYGGLLINPTRLINEMVVEGINPSTGSVVYERQGDRGIIDLLTKRFNPKGQYSSKAMQIFKDLSKLANIPTHESSGKAKLAGGTIFSDFKDLKDRLIKLTGSNSSNSRELEGSKHSKTGITIKFVPALFKVLIGLEDGFQVDLQNGNFADLIGFTKKIVTTTSYGEKLPDITRSVDDIYIRTNIISESVINEGEGIFDTLKNVGTKIATKLTGKAAKEMAKKAATKAFEKGAEQIGEKTGQLIGEKIYDKFSKQHEVPQVTAAETAVHHEVSHKEDKEGYEYKSYKLETPLQSAPANNEYQEKTGYRFTVDTSTAANTVADWYNAYFEIDFKITKMDNTIYGAADAAAINNGGFSMINDIKVDFENVRVLDLPNANHAANVKNLTEFTKEHSKELGPRQFHYPDTATGAVIQEYSTLAIPIANGQDVNRIPTRNTNYNEGFTKRKVLLAAGAENNIHLPLNRFGFFESLEEQLAPNAKMVLSERERIVKSGPLQQGEGTFRIANVVKRPRHVFIWALNATKFNNQEHNMFVFNTYNIANARYFTKAQLDVQNGKKYPKQVLNPNSELTRAWIYLIDYVKFVSGNLFGPTIDLKKFKDLYGILCFDLSRQTPELLKVSADLDFEYSLNNTTDANYHIYALVLNEEEVNVEAMDNQRRKLAKAFNEKSPITLRLSHNELTGSDEMMLTKTQINRIQKAINSGKGVDLKISKTQITKVAQKGGSLFSSLLTLGAKLLLKAMNLATKALPGLATGALSSLGNFATDKILGAGQQSGGLIIPHSKIPQLLPFENRLSERQKQDIAIALKSGGDLKMKPTKRQSGGFLGTLLASIGVPILLKALTGSGNSRGRGLHVRAPSKTGRGLQNRPYWSEQQPIWFPPRLDGPIPKIGRGVKKGKKKQKGQDVIKMTYSDGYHEVDHRQQGASKEGPEGPPGPKGQKGDTGSQGATGPKGDTGPQGPAGSKGDTGAQGPKGQKGDTGSQGPTGLKGDTGPQGPKGQKGDIGPQGPQGPAGSKGDTGPQGPRGSRGPAGPAGSDGSNVDLSNYLDKTKGGDLQKSLKFVSSHGADRQISGLSDQPLNGTAAVNLNKLNTELGKKADSSTVLNGLSAKLDTSTSNTQIATKADTSSVMLLDGTQKMTGNLDMNGKDVINTKRENYLGMTTAQQATYENSNTLVSRYEAGSIKRHLKGLLDITTLSNANQQYVDNAKNTVLSYKNIDDKQLLDARKRKIINLPDTFSDNDEAVSKKYVDQKNTTATKLVNAKVNKSGDTMTGNLNLGNNKAINSAAPSSGGDLCNKTYVDALVRTTKTNLEKHVDDHIAHSIRSTNLKNDLDYIMNEVIGDEFSDEDDITGKVQISKDFHKFNKQMKPFDLLLDTSKGYYSSRFGVNMYSAAKSEYTVVCEMWWESNKVDSTSVTLTATSSVETVSRQRSNRFSNHIVSLIHMTKWSNATPNYLMFDIVMKNNSGQAYDQKLPIWVVVYGSKRYHNNLPEDVWDQWFAFSGGEMYIYPPLLLNKDPKDNANPATKIYVDDIKTALQTKINSKATKTALTNATRKIWYRGDCAHDNSTQVRFYINGASDHTANVSQSANADFTVNGSDNTKLTIKNAERKNQKRKAPDVDFLDEEYRMLIAGPSGSGKTNTLMYMLREPLVIYDQIFIYTPNIHQELIQDLQKIMHKHSQKLGYDVLNLMNPDEILDTTEYPRGGRKRKKTESVPGSERQEIAKNGRLMIKSKCAECGSTKVRFSGTKSGGSLFDVGNSHSLGEMALKGLANSGAYRARKGAAKAIKSDYAKNKIKQTADKYLNQALDSFTNDLSKKISGGSTSVDVNQVLPMSMHAPDGVLDPTHPLYEGGSFDIHKAIGKLPKPKSGWTLPGHKYTGPYNDLEKQLRYDPQTGEILEIFDKPTGPTDAVAMQHDVDYSVCSNKKNPKKCKNVADPTARSGCKKKLKKSSGWQEELADELHRPVRRNFRKRRVIVNGIDEIWCSDLVEMQKFEKWNEGYRYLLMVLDVFSKYGWIVPLKNKKGESVSDGFRKIFVGGRKPKRLWVDKGSEYYNSHVKDLMEAEGVEMYSTENEEKSSVCERWKRTIKTEMWKQFTIQNNTQYLDILPHIVKKYNNRKHRSIGMTPVEASKKKNENAVFLKLYGDDLSRLRERPKFAVGDHVRISKFKRKVFDKGFTPNWTEEIFVVDEAQYSNPITYKLKDLLGEEIKGSFYEQEMLRAKQDVFLIEKRALMRKAKEMGLQRCYLLDKKELIDLIKNPPELDSLERLSKNELIEKAKEMGLQGYSTKVKRELIKFIKNPPPPRAKNIGMRRKVTLQSIDSSVDKLIFPSVNAASKHFKIAKENGLRGYSRLRKAELINFINQSIPNNKKVVSERRNLLDDPIPEHEIPEEQNILIPSKPALLVKKIDKAVDWGKREVEDWGQWLKEQVDVPRVVVDDKLKDFKTHIAKLYEKRDQYRFKLVEKKSALKGFVKMYTIDGVGGYGPMDFLEGVKPTVIKFLLTQKNIKVEFVLKCNMSKTNIVTGETVLELVYFNSSSKIVFQDTDREELYQECVDKMMESLATFTRNGSGWFIHSVEGLDSHTAKYTPLKGSSYIKLPKFLADKKAIINIKNEDDECFKWCVTRALNPVKKDQERISKTLREQAKKLVWDGIKFPMEVTKIHRFEKLNPSLSINVYMYEGGLKPLRVSKVESSKIHIDLLLITDHCLDSEGDEGEKSEKKHYCLIKSLSRLVSSDLSKDGHKKFICKRCLNYFGYQKLLDVHSELCRDHEAVREKKPKEGTFLSFKNNYKKMDMPLVIYADFESIIKPLHTVQPNPEECYTEKKQKHIPVSFCYFVKCSFDDKHSKLVEYTAKSEDEDVAQIFVNMLEEEVKTIYKNHPKKEMIFTDNDVELFENAMCCWLCGEDFKMEDVKVRDHCHYTGKFRGAAHNSCNLRFQRPKFTPVVFHNLANYDAHLFVRNLGVSEGDINCIPNNEEKYISFTKSVVVDKFFNKKKKEDVVVKRELRFIDSFKFMASSLDKLVNNLTKKDDSLVNTGRYFDGEKLDLLKRKGVYPYEWLNSINKLDETEFPPIEAFFSVLSGSGIAEAEYNHAKEVWKTFEMKTMRDYHNLYNQSDVLLLCDVFENFRKVCKENYDLDPCWYYTAPGLAWDACLKMTEIELELLSDPNMLHMFEKGIRGGISMITKRYAKANNKYMGEKFDKSIPSSFITYLDANNLYGWAMSQNLPTGGFEWVDEKDFGGWKSFPCILEVDILPIKKELYDYFNDYPPAPENLLIGKVHKLVCTLNEKKRYIVHHETLKLYMSLGIEIGKIHRIIKFKESPWMKKYIDLNTELRAKADNDFEKDFFKLMNISVYGKTMENIRKRVDVRLVNSEDKAKKLVNKVNFKHCTIFSENLCAVEMRKTQITFNKPLYLGMCILDLSKTLMYDFHYNYIKPKYGDRAKLLFTDTDSLCYEIQTEDFYKDIIDDVDCLFDTSNISKDHPSGIPTGVNKKVIGKFKDEAGGKIIEEFVGLRAKLYCYKMFDSGEEKKKCKGVKTGVVERTINLDNYKRCLFDGKKQHRKMNTLRSRKHEMFMEEINKLALSADDDKRIILPDRVDTYPIGR</sequence>
<dbReference type="InterPro" id="IPR008160">
    <property type="entry name" value="Collagen"/>
</dbReference>
<dbReference type="Gene3D" id="3.30.420.10">
    <property type="entry name" value="Ribonuclease H-like superfamily/Ribonuclease H"/>
    <property type="match status" value="1"/>
</dbReference>
<keyword evidence="4" id="KW-1185">Reference proteome</keyword>
<comment type="caution">
    <text evidence="3">The sequence shown here is derived from an EMBL/GenBank/DDBJ whole genome shotgun (WGS) entry which is preliminary data.</text>
</comment>
<dbReference type="InterPro" id="IPR012337">
    <property type="entry name" value="RNaseH-like_sf"/>
</dbReference>
<dbReference type="GO" id="GO:0015074">
    <property type="term" value="P:DNA integration"/>
    <property type="evidence" value="ECO:0007669"/>
    <property type="project" value="InterPro"/>
</dbReference>
<dbReference type="GO" id="GO:0003676">
    <property type="term" value="F:nucleic acid binding"/>
    <property type="evidence" value="ECO:0007669"/>
    <property type="project" value="InterPro"/>
</dbReference>
<dbReference type="InterPro" id="IPR044925">
    <property type="entry name" value="His-Me_finger_sf"/>
</dbReference>
<evidence type="ECO:0000256" key="1">
    <source>
        <dbReference type="SAM" id="MobiDB-lite"/>
    </source>
</evidence>
<gene>
    <name evidence="3" type="primary">F54H12.3</name>
    <name evidence="3" type="ORF">AWC38_SpisGene17418</name>
</gene>
<dbReference type="EMBL" id="LSMT01000423">
    <property type="protein sequence ID" value="PFX18231.1"/>
    <property type="molecule type" value="Genomic_DNA"/>
</dbReference>
<dbReference type="PANTHER" id="PTHR31511:SF12">
    <property type="entry name" value="RHO TERMINATION FACTOR N-TERMINAL DOMAIN-CONTAINING PROTEIN"/>
    <property type="match status" value="1"/>
</dbReference>
<dbReference type="Pfam" id="PF01391">
    <property type="entry name" value="Collagen"/>
    <property type="match status" value="1"/>
</dbReference>
<dbReference type="InterPro" id="IPR001584">
    <property type="entry name" value="Integrase_cat-core"/>
</dbReference>
<feature type="region of interest" description="Disordered" evidence="1">
    <location>
        <begin position="984"/>
        <end position="1185"/>
    </location>
</feature>
<dbReference type="PROSITE" id="PS50994">
    <property type="entry name" value="INTEGRASE"/>
    <property type="match status" value="1"/>
</dbReference>
<feature type="compositionally biased region" description="Low complexity" evidence="1">
    <location>
        <begin position="1157"/>
        <end position="1175"/>
    </location>
</feature>
<feature type="region of interest" description="Disordered" evidence="1">
    <location>
        <begin position="1834"/>
        <end position="1856"/>
    </location>
</feature>
<reference evidence="4" key="1">
    <citation type="journal article" date="2017" name="bioRxiv">
        <title>Comparative analysis of the genomes of Stylophora pistillata and Acropora digitifera provides evidence for extensive differences between species of corals.</title>
        <authorList>
            <person name="Voolstra C.R."/>
            <person name="Li Y."/>
            <person name="Liew Y.J."/>
            <person name="Baumgarten S."/>
            <person name="Zoccola D."/>
            <person name="Flot J.-F."/>
            <person name="Tambutte S."/>
            <person name="Allemand D."/>
            <person name="Aranda M."/>
        </authorList>
    </citation>
    <scope>NUCLEOTIDE SEQUENCE [LARGE SCALE GENOMIC DNA]</scope>
</reference>
<dbReference type="OrthoDB" id="5990555at2759"/>
<dbReference type="Gene3D" id="3.90.1600.10">
    <property type="entry name" value="Palm domain of DNA polymerase"/>
    <property type="match status" value="1"/>
</dbReference>
<protein>
    <submittedName>
        <fullName evidence="3">Uncharacterized transposon-derived protein F54H12.3</fullName>
    </submittedName>
</protein>
<proteinExistence type="predicted"/>
<dbReference type="PANTHER" id="PTHR31511">
    <property type="entry name" value="PROTEIN CBG23764"/>
    <property type="match status" value="1"/>
</dbReference>
<dbReference type="InterPro" id="IPR023211">
    <property type="entry name" value="DNA_pol_palm_dom_sf"/>
</dbReference>
<dbReference type="SUPFAM" id="SSF53098">
    <property type="entry name" value="Ribonuclease H-like"/>
    <property type="match status" value="1"/>
</dbReference>
<evidence type="ECO:0000259" key="2">
    <source>
        <dbReference type="PROSITE" id="PS50994"/>
    </source>
</evidence>
<feature type="compositionally biased region" description="Basic residues" evidence="1">
    <location>
        <begin position="1029"/>
        <end position="1038"/>
    </location>
</feature>
<feature type="region of interest" description="Disordered" evidence="1">
    <location>
        <begin position="1"/>
        <end position="27"/>
    </location>
</feature>
<evidence type="ECO:0000313" key="4">
    <source>
        <dbReference type="Proteomes" id="UP000225706"/>
    </source>
</evidence>
<dbReference type="InterPro" id="IPR038563">
    <property type="entry name" value="Endonuclease_7_sf"/>
</dbReference>
<dbReference type="SUPFAM" id="SSF54060">
    <property type="entry name" value="His-Me finger endonucleases"/>
    <property type="match status" value="1"/>
</dbReference>
<dbReference type="InterPro" id="IPR036397">
    <property type="entry name" value="RNaseH_sf"/>
</dbReference>
<evidence type="ECO:0000313" key="3">
    <source>
        <dbReference type="EMBL" id="PFX18231.1"/>
    </source>
</evidence>
<dbReference type="InterPro" id="IPR013607">
    <property type="entry name" value="Phospholipase_A2-like"/>
</dbReference>